<dbReference type="FunFam" id="1.20.1250.20:FF:000064">
    <property type="entry name" value="MFS allantoate transporter"/>
    <property type="match status" value="1"/>
</dbReference>
<dbReference type="GO" id="GO:0022857">
    <property type="term" value="F:transmembrane transporter activity"/>
    <property type="evidence" value="ECO:0007669"/>
    <property type="project" value="InterPro"/>
</dbReference>
<feature type="transmembrane region" description="Helical" evidence="8">
    <location>
        <begin position="446"/>
        <end position="468"/>
    </location>
</feature>
<evidence type="ECO:0000313" key="10">
    <source>
        <dbReference type="EMBL" id="WPG99279.1"/>
    </source>
</evidence>
<dbReference type="FunFam" id="1.20.1250.20:FF:000295">
    <property type="entry name" value="Unplaced genomic scaffold supercont1.7, whole genome shotgun sequence"/>
    <property type="match status" value="1"/>
</dbReference>
<evidence type="ECO:0000256" key="2">
    <source>
        <dbReference type="ARBA" id="ARBA00022448"/>
    </source>
</evidence>
<feature type="transmembrane region" description="Helical" evidence="8">
    <location>
        <begin position="349"/>
        <end position="369"/>
    </location>
</feature>
<sequence>MGKQAVEQLEHASTSSHGPDEAAMKHGDRALSVIGEQRVHLTEEDNDRIRRRTDMYLLPILIWVYFLQILDKSVLGYGATFGLQKDAHLVGNQYSLVGSIAPIAQLAWQPFSSYLIVKVPHRILMPSLCLGWGIAQASMAACKSYESLLAARFFLGLFEAGCLPLFSVITSQWYRRAEQPLRVAAWYSTNGLATIMASILSYGLAHIKSEILKEWQIIFLFVGLVTIASAPIVYWRLDNDIPSARFLSEEDKPKAIERLRANQTGTGSREFKLDQIWEMFLEPKTYLWIGLSLCLNVGASVTNTFGPLIINGLGFDKFTTALLNMPFGALQFIIILFASWAATRFRLKSAILLALIVPVIAGIAMLYAIGRTKAHEGALLAGYYLLAFLFGGNPLIAAWIISNTAGTTKKSAIMSVYNAASSAGNIIGPLLFDKKDAPAYHPGLRAVLAIFITLAAITILQAGNLMFLNKMQEKKRVKVGKPAKIQDLSMESHYKDLTEDVSGEEQGVTSGDGAVVEQGHHHAPVGDNAFLDLSDRKNEDFIYVY</sequence>
<feature type="domain" description="Major facilitator superfamily (MFS) profile" evidence="9">
    <location>
        <begin position="57"/>
        <end position="473"/>
    </location>
</feature>
<comment type="similarity">
    <text evidence="6">Belongs to the major facilitator superfamily. Allantoate permease family.</text>
</comment>
<dbReference type="PANTHER" id="PTHR43791:SF16">
    <property type="entry name" value="TRANSPORTER, PUTATIVE (AFU_ORTHOLOGUE AFUA_3G01840)-RELATED"/>
    <property type="match status" value="1"/>
</dbReference>
<dbReference type="EMBL" id="CP138582">
    <property type="protein sequence ID" value="WPG99279.1"/>
    <property type="molecule type" value="Genomic_DNA"/>
</dbReference>
<evidence type="ECO:0000256" key="3">
    <source>
        <dbReference type="ARBA" id="ARBA00022692"/>
    </source>
</evidence>
<evidence type="ECO:0000256" key="7">
    <source>
        <dbReference type="SAM" id="MobiDB-lite"/>
    </source>
</evidence>
<evidence type="ECO:0000256" key="1">
    <source>
        <dbReference type="ARBA" id="ARBA00004141"/>
    </source>
</evidence>
<evidence type="ECO:0000259" key="9">
    <source>
        <dbReference type="PROSITE" id="PS50850"/>
    </source>
</evidence>
<feature type="transmembrane region" description="Helical" evidence="8">
    <location>
        <begin position="322"/>
        <end position="343"/>
    </location>
</feature>
<comment type="subcellular location">
    <subcellularLocation>
        <location evidence="1">Membrane</location>
        <topology evidence="1">Multi-pass membrane protein</topology>
    </subcellularLocation>
</comment>
<dbReference type="InterPro" id="IPR036259">
    <property type="entry name" value="MFS_trans_sf"/>
</dbReference>
<feature type="transmembrane region" description="Helical" evidence="8">
    <location>
        <begin position="56"/>
        <end position="75"/>
    </location>
</feature>
<dbReference type="PROSITE" id="PS50850">
    <property type="entry name" value="MFS"/>
    <property type="match status" value="1"/>
</dbReference>
<keyword evidence="3 8" id="KW-0812">Transmembrane</keyword>
<proteinExistence type="inferred from homology"/>
<gene>
    <name evidence="10" type="ORF">R9X50_00209200</name>
</gene>
<dbReference type="SUPFAM" id="SSF103473">
    <property type="entry name" value="MFS general substrate transporter"/>
    <property type="match status" value="1"/>
</dbReference>
<dbReference type="InterPro" id="IPR011701">
    <property type="entry name" value="MFS"/>
</dbReference>
<dbReference type="GO" id="GO:0016020">
    <property type="term" value="C:membrane"/>
    <property type="evidence" value="ECO:0007669"/>
    <property type="project" value="UniProtKB-SubCell"/>
</dbReference>
<evidence type="ECO:0000256" key="4">
    <source>
        <dbReference type="ARBA" id="ARBA00022989"/>
    </source>
</evidence>
<protein>
    <submittedName>
        <fullName evidence="10">MFS general substrate transporter</fullName>
    </submittedName>
</protein>
<keyword evidence="5 8" id="KW-0472">Membrane</keyword>
<dbReference type="PANTHER" id="PTHR43791">
    <property type="entry name" value="PERMEASE-RELATED"/>
    <property type="match status" value="1"/>
</dbReference>
<keyword evidence="4 8" id="KW-1133">Transmembrane helix</keyword>
<name>A0AAQ3R8Q0_9PEZI</name>
<dbReference type="Pfam" id="PF07690">
    <property type="entry name" value="MFS_1"/>
    <property type="match status" value="1"/>
</dbReference>
<organism evidence="10 11">
    <name type="scientific">Acrodontium crateriforme</name>
    <dbReference type="NCBI Taxonomy" id="150365"/>
    <lineage>
        <taxon>Eukaryota</taxon>
        <taxon>Fungi</taxon>
        <taxon>Dikarya</taxon>
        <taxon>Ascomycota</taxon>
        <taxon>Pezizomycotina</taxon>
        <taxon>Dothideomycetes</taxon>
        <taxon>Dothideomycetidae</taxon>
        <taxon>Mycosphaerellales</taxon>
        <taxon>Teratosphaeriaceae</taxon>
        <taxon>Acrodontium</taxon>
    </lineage>
</organism>
<evidence type="ECO:0000256" key="8">
    <source>
        <dbReference type="SAM" id="Phobius"/>
    </source>
</evidence>
<dbReference type="AlphaFoldDB" id="A0AAQ3R8Q0"/>
<feature type="transmembrane region" description="Helical" evidence="8">
    <location>
        <begin position="186"/>
        <end position="205"/>
    </location>
</feature>
<feature type="transmembrane region" description="Helical" evidence="8">
    <location>
        <begin position="286"/>
        <end position="310"/>
    </location>
</feature>
<evidence type="ECO:0000313" key="11">
    <source>
        <dbReference type="Proteomes" id="UP001303373"/>
    </source>
</evidence>
<evidence type="ECO:0000256" key="5">
    <source>
        <dbReference type="ARBA" id="ARBA00023136"/>
    </source>
</evidence>
<feature type="transmembrane region" description="Helical" evidence="8">
    <location>
        <begin position="381"/>
        <end position="401"/>
    </location>
</feature>
<keyword evidence="11" id="KW-1185">Reference proteome</keyword>
<reference evidence="10 11" key="1">
    <citation type="submission" date="2023-11" db="EMBL/GenBank/DDBJ databases">
        <title>An acidophilic fungus is an integral part of prey digestion in a carnivorous sundew plant.</title>
        <authorList>
            <person name="Tsai I.J."/>
        </authorList>
    </citation>
    <scope>NUCLEOTIDE SEQUENCE [LARGE SCALE GENOMIC DNA]</scope>
    <source>
        <strain evidence="10">169a</strain>
    </source>
</reference>
<dbReference type="InterPro" id="IPR020846">
    <property type="entry name" value="MFS_dom"/>
</dbReference>
<keyword evidence="2" id="KW-0813">Transport</keyword>
<feature type="transmembrane region" description="Helical" evidence="8">
    <location>
        <begin position="217"/>
        <end position="237"/>
    </location>
</feature>
<feature type="transmembrane region" description="Helical" evidence="8">
    <location>
        <begin position="153"/>
        <end position="174"/>
    </location>
</feature>
<accession>A0AAQ3R8Q0</accession>
<dbReference type="Gene3D" id="1.20.1250.20">
    <property type="entry name" value="MFS general substrate transporter like domains"/>
    <property type="match status" value="1"/>
</dbReference>
<dbReference type="Proteomes" id="UP001303373">
    <property type="component" value="Chromosome 3"/>
</dbReference>
<feature type="region of interest" description="Disordered" evidence="7">
    <location>
        <begin position="1"/>
        <end position="23"/>
    </location>
</feature>
<evidence type="ECO:0000256" key="6">
    <source>
        <dbReference type="ARBA" id="ARBA00037968"/>
    </source>
</evidence>